<name>A0A0M4QVM2_9MICC</name>
<dbReference type="EMBL" id="CP012677">
    <property type="protein sequence ID" value="ALE91811.1"/>
    <property type="molecule type" value="Genomic_DNA"/>
</dbReference>
<protein>
    <submittedName>
        <fullName evidence="2">Uncharacterized protein</fullName>
    </submittedName>
</protein>
<accession>A0A0M4QVM2</accession>
<gene>
    <name evidence="2" type="ORF">AOC05_04900</name>
</gene>
<feature type="compositionally biased region" description="Polar residues" evidence="1">
    <location>
        <begin position="30"/>
        <end position="41"/>
    </location>
</feature>
<sequence>MTNNSGIPRPFGVTDARRRQEEEARRREQSTSARNTSSTTVGSGGRLDIDGGDLTVMNGGSAVVKDGGVWRIEDGGGAELTGDGKIRVVGQGNYLGTPYEVSMTVESFETDSGPWGKVLSPGLNFKSVLTPVGGYTRLYSSGGNSLRGEVYDPDIGRSRFSVSPSAGSIFWVQPDEYREISVANNMMRVVHYSHLTSVQTGMQESGGNLTVGHSSTSAARALLRTKTDGWLSIESKGTAEAALTMPGDGTVDITGTFTVNGSPVGGAVSSVNTKTGDVVLAKGDIGLGNVDNTSDANKPVSTATGTALDGKAATTHAHTIAQVTGLQTALDNKQTASDSGWISPAYGTPWVDYGGGFGGFQYRRLNGVLYIRGTIKGGTTGTTITTLPTGYRPIPPAGSTAMEFPALVYQDPNFIPVTCYAYADGRINYAGTVANWSGYNRLIILDNFPL</sequence>
<feature type="region of interest" description="Disordered" evidence="1">
    <location>
        <begin position="1"/>
        <end position="49"/>
    </location>
</feature>
<dbReference type="AlphaFoldDB" id="A0A0M4QVM2"/>
<evidence type="ECO:0000313" key="2">
    <source>
        <dbReference type="EMBL" id="ALE91811.1"/>
    </source>
</evidence>
<proteinExistence type="predicted"/>
<dbReference type="PATRIC" id="fig|656366.3.peg.1056"/>
<evidence type="ECO:0000313" key="3">
    <source>
        <dbReference type="Proteomes" id="UP000062833"/>
    </source>
</evidence>
<organism evidence="2 3">
    <name type="scientific">Arthrobacter alpinus</name>
    <dbReference type="NCBI Taxonomy" id="656366"/>
    <lineage>
        <taxon>Bacteria</taxon>
        <taxon>Bacillati</taxon>
        <taxon>Actinomycetota</taxon>
        <taxon>Actinomycetes</taxon>
        <taxon>Micrococcales</taxon>
        <taxon>Micrococcaceae</taxon>
        <taxon>Arthrobacter</taxon>
    </lineage>
</organism>
<reference evidence="3" key="1">
    <citation type="submission" date="2015-09" db="EMBL/GenBank/DDBJ databases">
        <title>Complete genome of Arthrobacter alpinus strain R3.8.</title>
        <authorList>
            <person name="See-Too W.S."/>
            <person name="Chan K.G."/>
        </authorList>
    </citation>
    <scope>NUCLEOTIDE SEQUENCE [LARGE SCALE GENOMIC DNA]</scope>
    <source>
        <strain evidence="3">R3.8</strain>
    </source>
</reference>
<keyword evidence="3" id="KW-1185">Reference proteome</keyword>
<dbReference type="RefSeq" id="WP_062006144.1">
    <property type="nucleotide sequence ID" value="NZ_CP012677.1"/>
</dbReference>
<feature type="compositionally biased region" description="Basic and acidic residues" evidence="1">
    <location>
        <begin position="15"/>
        <end position="29"/>
    </location>
</feature>
<evidence type="ECO:0000256" key="1">
    <source>
        <dbReference type="SAM" id="MobiDB-lite"/>
    </source>
</evidence>
<dbReference type="KEGG" id="aaq:AOC05_04900"/>
<dbReference type="OrthoDB" id="4955419at2"/>
<dbReference type="Proteomes" id="UP000062833">
    <property type="component" value="Chromosome"/>
</dbReference>